<dbReference type="AlphaFoldDB" id="A0A2A9DZU3"/>
<dbReference type="OrthoDB" id="9810191at2"/>
<dbReference type="InterPro" id="IPR033911">
    <property type="entry name" value="MetRS_core"/>
</dbReference>
<dbReference type="Gene3D" id="3.40.50.620">
    <property type="entry name" value="HUPs"/>
    <property type="match status" value="1"/>
</dbReference>
<gene>
    <name evidence="8" type="primary">metG</name>
    <name evidence="11" type="ORF">ATL42_0140</name>
</gene>
<feature type="domain" description="Methionyl/Leucyl tRNA synthetase" evidence="9">
    <location>
        <begin position="27"/>
        <end position="392"/>
    </location>
</feature>
<dbReference type="HAMAP" id="MF_01228">
    <property type="entry name" value="Met_tRNA_synth_type2"/>
    <property type="match status" value="1"/>
</dbReference>
<protein>
    <recommendedName>
        <fullName evidence="8">Methionine--tRNA ligase</fullName>
        <ecNumber evidence="8">6.1.1.10</ecNumber>
    </recommendedName>
    <alternativeName>
        <fullName evidence="8">Methionyl-tRNA synthetase</fullName>
        <shortName evidence="8">MetRS</shortName>
    </alternativeName>
</protein>
<evidence type="ECO:0000256" key="4">
    <source>
        <dbReference type="ARBA" id="ARBA00022840"/>
    </source>
</evidence>
<dbReference type="InterPro" id="IPR014758">
    <property type="entry name" value="Met-tRNA_synth"/>
</dbReference>
<evidence type="ECO:0000256" key="7">
    <source>
        <dbReference type="ARBA" id="ARBA00047364"/>
    </source>
</evidence>
<sequence length="571" mass="61727">MVTAGIPAPSDIPSDAPGAGTGSTSFYLTTPIFYVNDAPHIGHSYTTVAADVLTRWHRQRQEDVWFLTGTDEHGQKVMRTAEANGMTPQEWSDRLVESSWKPVLTTVDVINDDFIRTTQPRHTERVQTFIQDLYDKGEIYAGSYEGPYCVGCEEYKLAGDLVDGTGEFAGQKVCAVHGKPVEELSEQNYFFKMSAYTDRLLALYEDHPEFVQPASARNEVIGFVKQGLQDLSISRSTFDWGVPIPWDTTHVLYVWFDALLNYATAVGLGSADPADAEKFARTWPADVHLVGKDILRFHAVTWPAMLMAAGLPLPTTVFAHGWLLVGGEKMSKSKLTGISPDVIVDHFGSDAFRYYFMRAIPFGSDGSFSWEDLAARYNAELANGLGNLASRVAAMVGKNFSGSLPAPGALTEAEEALEVVALKAVVDAEDAIDRISPNEAINAIWTLVDATNMYLTEQEPWKVAKLPGESTDDGAGVEGGRLATILVTAAEALRTLAVLLNPVIPKAAQGLWVLLGAQEPLGPLAAQQVRAAGRFGALPAGTRVTKGESLFPRLEDADPAVPATTSTTASA</sequence>
<keyword evidence="2 8" id="KW-0436">Ligase</keyword>
<dbReference type="GO" id="GO:0046872">
    <property type="term" value="F:metal ion binding"/>
    <property type="evidence" value="ECO:0007669"/>
    <property type="project" value="UniProtKB-KW"/>
</dbReference>
<feature type="binding site" evidence="8">
    <location>
        <position position="152"/>
    </location>
    <ligand>
        <name>Zn(2+)</name>
        <dbReference type="ChEBI" id="CHEBI:29105"/>
    </ligand>
</feature>
<organism evidence="11 12">
    <name type="scientific">Sanguibacter antarcticus</name>
    <dbReference type="NCBI Taxonomy" id="372484"/>
    <lineage>
        <taxon>Bacteria</taxon>
        <taxon>Bacillati</taxon>
        <taxon>Actinomycetota</taxon>
        <taxon>Actinomycetes</taxon>
        <taxon>Micrococcales</taxon>
        <taxon>Sanguibacteraceae</taxon>
        <taxon>Sanguibacter</taxon>
    </lineage>
</organism>
<keyword evidence="8" id="KW-0862">Zinc</keyword>
<evidence type="ECO:0000313" key="12">
    <source>
        <dbReference type="Proteomes" id="UP000225548"/>
    </source>
</evidence>
<keyword evidence="8" id="KW-0479">Metal-binding</keyword>
<dbReference type="InterPro" id="IPR041872">
    <property type="entry name" value="Anticodon_Met"/>
</dbReference>
<feature type="binding site" evidence="8">
    <location>
        <position position="149"/>
    </location>
    <ligand>
        <name>Zn(2+)</name>
        <dbReference type="ChEBI" id="CHEBI:29105"/>
    </ligand>
</feature>
<evidence type="ECO:0000256" key="3">
    <source>
        <dbReference type="ARBA" id="ARBA00022741"/>
    </source>
</evidence>
<accession>A0A2A9DZU3</accession>
<dbReference type="EMBL" id="PDJG01000001">
    <property type="protein sequence ID" value="PFG32317.1"/>
    <property type="molecule type" value="Genomic_DNA"/>
</dbReference>
<comment type="subcellular location">
    <subcellularLocation>
        <location evidence="8">Cytoplasm</location>
    </subcellularLocation>
</comment>
<feature type="binding site" evidence="8">
    <location>
        <position position="177"/>
    </location>
    <ligand>
        <name>Zn(2+)</name>
        <dbReference type="ChEBI" id="CHEBI:29105"/>
    </ligand>
</feature>
<dbReference type="InterPro" id="IPR023457">
    <property type="entry name" value="Met-tRNA_synth_2"/>
</dbReference>
<evidence type="ECO:0000256" key="8">
    <source>
        <dbReference type="HAMAP-Rule" id="MF_01228"/>
    </source>
</evidence>
<evidence type="ECO:0000256" key="2">
    <source>
        <dbReference type="ARBA" id="ARBA00022598"/>
    </source>
</evidence>
<dbReference type="SUPFAM" id="SSF47323">
    <property type="entry name" value="Anticodon-binding domain of a subclass of class I aminoacyl-tRNA synthetases"/>
    <property type="match status" value="1"/>
</dbReference>
<dbReference type="PANTHER" id="PTHR43326">
    <property type="entry name" value="METHIONYL-TRNA SYNTHETASE"/>
    <property type="match status" value="1"/>
</dbReference>
<evidence type="ECO:0000259" key="9">
    <source>
        <dbReference type="Pfam" id="PF09334"/>
    </source>
</evidence>
<name>A0A2A9DZU3_9MICO</name>
<dbReference type="Gene3D" id="2.170.220.10">
    <property type="match status" value="1"/>
</dbReference>
<dbReference type="Pfam" id="PF19303">
    <property type="entry name" value="Anticodon_3"/>
    <property type="match status" value="1"/>
</dbReference>
<comment type="caution">
    <text evidence="11">The sequence shown here is derived from an EMBL/GenBank/DDBJ whole genome shotgun (WGS) entry which is preliminary data.</text>
</comment>
<evidence type="ECO:0000259" key="10">
    <source>
        <dbReference type="Pfam" id="PF19303"/>
    </source>
</evidence>
<feature type="binding site" evidence="8">
    <location>
        <position position="174"/>
    </location>
    <ligand>
        <name>Zn(2+)</name>
        <dbReference type="ChEBI" id="CHEBI:29105"/>
    </ligand>
</feature>
<dbReference type="GO" id="GO:0004825">
    <property type="term" value="F:methionine-tRNA ligase activity"/>
    <property type="evidence" value="ECO:0007669"/>
    <property type="project" value="UniProtKB-UniRule"/>
</dbReference>
<dbReference type="NCBIfam" id="NF008900">
    <property type="entry name" value="PRK12267.1"/>
    <property type="match status" value="1"/>
</dbReference>
<dbReference type="EC" id="6.1.1.10" evidence="8"/>
<dbReference type="InterPro" id="IPR014729">
    <property type="entry name" value="Rossmann-like_a/b/a_fold"/>
</dbReference>
<evidence type="ECO:0000256" key="1">
    <source>
        <dbReference type="ARBA" id="ARBA00003314"/>
    </source>
</evidence>
<comment type="subunit">
    <text evidence="8">Monomer.</text>
</comment>
<evidence type="ECO:0000313" key="11">
    <source>
        <dbReference type="EMBL" id="PFG32317.1"/>
    </source>
</evidence>
<dbReference type="InterPro" id="IPR015413">
    <property type="entry name" value="Methionyl/Leucyl_tRNA_Synth"/>
</dbReference>
<comment type="catalytic activity">
    <reaction evidence="7 8">
        <text>tRNA(Met) + L-methionine + ATP = L-methionyl-tRNA(Met) + AMP + diphosphate</text>
        <dbReference type="Rhea" id="RHEA:13481"/>
        <dbReference type="Rhea" id="RHEA-COMP:9667"/>
        <dbReference type="Rhea" id="RHEA-COMP:9698"/>
        <dbReference type="ChEBI" id="CHEBI:30616"/>
        <dbReference type="ChEBI" id="CHEBI:33019"/>
        <dbReference type="ChEBI" id="CHEBI:57844"/>
        <dbReference type="ChEBI" id="CHEBI:78442"/>
        <dbReference type="ChEBI" id="CHEBI:78530"/>
        <dbReference type="ChEBI" id="CHEBI:456215"/>
        <dbReference type="EC" id="6.1.1.10"/>
    </reaction>
</comment>
<feature type="short sequence motif" description="'HIGH' region" evidence="8">
    <location>
        <begin position="33"/>
        <end position="43"/>
    </location>
</feature>
<dbReference type="Gene3D" id="1.10.730.10">
    <property type="entry name" value="Isoleucyl-tRNA Synthetase, Domain 1"/>
    <property type="match status" value="1"/>
</dbReference>
<dbReference type="GO" id="GO:0005524">
    <property type="term" value="F:ATP binding"/>
    <property type="evidence" value="ECO:0007669"/>
    <property type="project" value="UniProtKB-UniRule"/>
</dbReference>
<dbReference type="GO" id="GO:0005737">
    <property type="term" value="C:cytoplasm"/>
    <property type="evidence" value="ECO:0007669"/>
    <property type="project" value="UniProtKB-SubCell"/>
</dbReference>
<evidence type="ECO:0000256" key="6">
    <source>
        <dbReference type="ARBA" id="ARBA00023146"/>
    </source>
</evidence>
<keyword evidence="5 8" id="KW-0648">Protein biosynthesis</keyword>
<dbReference type="Pfam" id="PF09334">
    <property type="entry name" value="tRNA-synt_1g"/>
    <property type="match status" value="1"/>
</dbReference>
<dbReference type="RefSeq" id="WP_098453707.1">
    <property type="nucleotide sequence ID" value="NZ_PDJG01000001.1"/>
</dbReference>
<dbReference type="InterPro" id="IPR009080">
    <property type="entry name" value="tRNAsynth_Ia_anticodon-bd"/>
</dbReference>
<comment type="caution">
    <text evidence="8">Lacks conserved residue(s) required for the propagation of feature annotation.</text>
</comment>
<dbReference type="CDD" id="cd00814">
    <property type="entry name" value="MetRS_core"/>
    <property type="match status" value="1"/>
</dbReference>
<dbReference type="NCBIfam" id="TIGR00398">
    <property type="entry name" value="metG"/>
    <property type="match status" value="1"/>
</dbReference>
<dbReference type="GO" id="GO:0006431">
    <property type="term" value="P:methionyl-tRNA aminoacylation"/>
    <property type="evidence" value="ECO:0007669"/>
    <property type="project" value="UniProtKB-UniRule"/>
</dbReference>
<evidence type="ECO:0000256" key="5">
    <source>
        <dbReference type="ARBA" id="ARBA00022917"/>
    </source>
</evidence>
<comment type="function">
    <text evidence="1 8">Is required not only for elongation of protein synthesis but also for the initiation of all mRNA translation through initiator tRNA(fMet) aminoacylation.</text>
</comment>
<keyword evidence="6 8" id="KW-0030">Aminoacyl-tRNA synthetase</keyword>
<proteinExistence type="inferred from homology"/>
<reference evidence="11 12" key="1">
    <citation type="submission" date="2017-10" db="EMBL/GenBank/DDBJ databases">
        <title>Sequencing the genomes of 1000 actinobacteria strains.</title>
        <authorList>
            <person name="Klenk H.-P."/>
        </authorList>
    </citation>
    <scope>NUCLEOTIDE SEQUENCE [LARGE SCALE GENOMIC DNA]</scope>
    <source>
        <strain evidence="11 12">DSM 18966</strain>
    </source>
</reference>
<keyword evidence="3 8" id="KW-0547">Nucleotide-binding</keyword>
<comment type="cofactor">
    <cofactor evidence="8">
        <name>Zn(2+)</name>
        <dbReference type="ChEBI" id="CHEBI:29105"/>
    </cofactor>
    <text evidence="8">Binds 1 zinc ion per subunit.</text>
</comment>
<dbReference type="PRINTS" id="PR01041">
    <property type="entry name" value="TRNASYNTHMET"/>
</dbReference>
<dbReference type="SUPFAM" id="SSF52374">
    <property type="entry name" value="Nucleotidylyl transferase"/>
    <property type="match status" value="1"/>
</dbReference>
<feature type="short sequence motif" description="'KMSKS' region" evidence="8">
    <location>
        <begin position="329"/>
        <end position="333"/>
    </location>
</feature>
<dbReference type="FunFam" id="2.170.220.10:FF:000001">
    <property type="entry name" value="methionine--tRNA ligase, mitochondrial"/>
    <property type="match status" value="1"/>
</dbReference>
<keyword evidence="4 8" id="KW-0067">ATP-binding</keyword>
<dbReference type="CDD" id="cd07957">
    <property type="entry name" value="Anticodon_Ia_Met"/>
    <property type="match status" value="1"/>
</dbReference>
<feature type="domain" description="Methionyl-tRNA synthetase anticodon-binding" evidence="10">
    <location>
        <begin position="405"/>
        <end position="558"/>
    </location>
</feature>
<keyword evidence="12" id="KW-1185">Reference proteome</keyword>
<dbReference type="PANTHER" id="PTHR43326:SF1">
    <property type="entry name" value="METHIONINE--TRNA LIGASE, MITOCHONDRIAL"/>
    <property type="match status" value="1"/>
</dbReference>
<keyword evidence="8" id="KW-0963">Cytoplasm</keyword>
<dbReference type="Proteomes" id="UP000225548">
    <property type="component" value="Unassembled WGS sequence"/>
</dbReference>
<comment type="similarity">
    <text evidence="8">Belongs to the class-I aminoacyl-tRNA synthetase family. MetG type 2A subfamily.</text>
</comment>